<organism evidence="1 2">
    <name type="scientific">Mesorhizobium plurifarium</name>
    <dbReference type="NCBI Taxonomy" id="69974"/>
    <lineage>
        <taxon>Bacteria</taxon>
        <taxon>Pseudomonadati</taxon>
        <taxon>Pseudomonadota</taxon>
        <taxon>Alphaproteobacteria</taxon>
        <taxon>Hyphomicrobiales</taxon>
        <taxon>Phyllobacteriaceae</taxon>
        <taxon>Mesorhizobium</taxon>
    </lineage>
</organism>
<protein>
    <submittedName>
        <fullName evidence="1">Uncharacterized protein</fullName>
    </submittedName>
</protein>
<evidence type="ECO:0000313" key="2">
    <source>
        <dbReference type="Proteomes" id="UP000045285"/>
    </source>
</evidence>
<dbReference type="AlphaFoldDB" id="A0A090D9N3"/>
<keyword evidence="2" id="KW-1185">Reference proteome</keyword>
<dbReference type="Proteomes" id="UP000045285">
    <property type="component" value="Unassembled WGS sequence"/>
</dbReference>
<gene>
    <name evidence="1" type="ORF">MPL3356_110097</name>
</gene>
<dbReference type="EMBL" id="CCMZ01000003">
    <property type="protein sequence ID" value="CDX11676.1"/>
    <property type="molecule type" value="Genomic_DNA"/>
</dbReference>
<proteinExistence type="predicted"/>
<reference evidence="2" key="1">
    <citation type="submission" date="2014-08" db="EMBL/GenBank/DDBJ databases">
        <authorList>
            <person name="Moulin L."/>
        </authorList>
    </citation>
    <scope>NUCLEOTIDE SEQUENCE [LARGE SCALE GENOMIC DNA]</scope>
</reference>
<accession>A0A090D9N3</accession>
<sequence length="122" mass="13905">MLFRLEIPHCLLQVIVERKPSLALVPTRNDDLCNTVKCLLDPFHGYRTSGGRVPPHDSVLLQTCRRAYPYCKLHHEESIRPEWLERIVCIVMLSTSEGGQSRFVCRGRDGTFESGRRGVPVS</sequence>
<evidence type="ECO:0000313" key="1">
    <source>
        <dbReference type="EMBL" id="CDX11676.1"/>
    </source>
</evidence>
<name>A0A090D9N3_MESPL</name>